<sequence>MTDYAKPVNETDIKKAKTFYDIVCWGGLLIVLLPVGIANIILGYLMGDSPCTLCWGQRQQMAYIGVVALFMVRYGFKPKYLATMLVMAAIGLYSSFRHLGNHAFRDVGQGFGLDIFGLHTQFWAEVVFWCVVMLFGLATFLAPRFDALIAEMRGKPFRPLTGFYKIAFGIVAFIIGSNSFQALWSTGLPPNWGQGDPYRFSWNTKYIKWSDESWEGMWAGINFLGRRDVKDPDFAYAPNEKKLGITFEHDAEKGPLNVNGKLAVTATRDIQGIDAKLNTLQKIRGEYVVTSKYDFWFLGEDLKPVVHAAMDPWFSANVLDIVGVTEFCDDAYVLMGMNKSFLKIRKNPNADDVTGWPNFTTGRDQVEAVDGFGRGRIGTERAKMFYVHSSATDGKYVYMATVPDNKDKKTFVISKALQSDFVLSGEFKPTSDLLKDGRSLGELYVTGMVYEDGRLWAVSKNFNVLIAIDLATEQVVDVKALPADLTDIRGLVKSGDTFEILDGNRIVTLEAAK</sequence>
<evidence type="ECO:0000256" key="1">
    <source>
        <dbReference type="ARBA" id="ARBA00004141"/>
    </source>
</evidence>
<evidence type="ECO:0000256" key="3">
    <source>
        <dbReference type="ARBA" id="ARBA00022989"/>
    </source>
</evidence>
<dbReference type="GO" id="GO:0016020">
    <property type="term" value="C:membrane"/>
    <property type="evidence" value="ECO:0007669"/>
    <property type="project" value="UniProtKB-SubCell"/>
</dbReference>
<dbReference type="AlphaFoldDB" id="H3KDK1"/>
<feature type="transmembrane region" description="Helical" evidence="5">
    <location>
        <begin position="120"/>
        <end position="142"/>
    </location>
</feature>
<evidence type="ECO:0000256" key="2">
    <source>
        <dbReference type="ARBA" id="ARBA00022692"/>
    </source>
</evidence>
<dbReference type="InterPro" id="IPR023380">
    <property type="entry name" value="DsbB-like_sf"/>
</dbReference>
<feature type="transmembrane region" description="Helical" evidence="5">
    <location>
        <begin position="81"/>
        <end position="100"/>
    </location>
</feature>
<proteinExistence type="predicted"/>
<feature type="transmembrane region" description="Helical" evidence="5">
    <location>
        <begin position="22"/>
        <end position="47"/>
    </location>
</feature>
<dbReference type="Proteomes" id="UP000004956">
    <property type="component" value="Unassembled WGS sequence"/>
</dbReference>
<evidence type="ECO:0000256" key="5">
    <source>
        <dbReference type="SAM" id="Phobius"/>
    </source>
</evidence>
<dbReference type="Pfam" id="PF02600">
    <property type="entry name" value="DsbB"/>
    <property type="match status" value="1"/>
</dbReference>
<comment type="subcellular location">
    <subcellularLocation>
        <location evidence="1">Membrane</location>
        <topology evidence="1">Multi-pass membrane protein</topology>
    </subcellularLocation>
</comment>
<dbReference type="STRING" id="762967.HMPREF9440_00810"/>
<dbReference type="Gene3D" id="1.20.1550.10">
    <property type="entry name" value="DsbB-like"/>
    <property type="match status" value="1"/>
</dbReference>
<gene>
    <name evidence="6" type="ORF">HMPREF9440_00810</name>
</gene>
<protein>
    <submittedName>
        <fullName evidence="6">Disulfide bond formation protein DsbB</fullName>
    </submittedName>
</protein>
<reference evidence="6 7" key="1">
    <citation type="submission" date="2011-11" db="EMBL/GenBank/DDBJ databases">
        <authorList>
            <person name="Weinstock G."/>
            <person name="Sodergren E."/>
            <person name="Clifton S."/>
            <person name="Fulton L."/>
            <person name="Fulton B."/>
            <person name="Courtney L."/>
            <person name="Fronick C."/>
            <person name="Harrison M."/>
            <person name="Strong C."/>
            <person name="Farmer C."/>
            <person name="Delahaunty K."/>
            <person name="Markovic C."/>
            <person name="Hall O."/>
            <person name="Minx P."/>
            <person name="Tomlinson C."/>
            <person name="Mitreva M."/>
            <person name="Hou S."/>
            <person name="Chen J."/>
            <person name="Wollam A."/>
            <person name="Pepin K.H."/>
            <person name="Johnson M."/>
            <person name="Bhonagiri V."/>
            <person name="Zhang X."/>
            <person name="Suruliraj S."/>
            <person name="Warren W."/>
            <person name="Chinwalla A."/>
            <person name="Mardis E.R."/>
            <person name="Wilson R.K."/>
        </authorList>
    </citation>
    <scope>NUCLEOTIDE SEQUENCE [LARGE SCALE GENOMIC DNA]</scope>
    <source>
        <strain evidence="6 7">YIT 11816</strain>
    </source>
</reference>
<dbReference type="InterPro" id="IPR003752">
    <property type="entry name" value="DiS_bond_form_DsbB/BdbC"/>
</dbReference>
<dbReference type="OrthoDB" id="9156063at2"/>
<keyword evidence="3 5" id="KW-1133">Transmembrane helix</keyword>
<keyword evidence="2 5" id="KW-0812">Transmembrane</keyword>
<keyword evidence="7" id="KW-1185">Reference proteome</keyword>
<organism evidence="6 7">
    <name type="scientific">Sutterella parvirubra YIT 11816</name>
    <dbReference type="NCBI Taxonomy" id="762967"/>
    <lineage>
        <taxon>Bacteria</taxon>
        <taxon>Pseudomonadati</taxon>
        <taxon>Pseudomonadota</taxon>
        <taxon>Betaproteobacteria</taxon>
        <taxon>Burkholderiales</taxon>
        <taxon>Sutterellaceae</taxon>
        <taxon>Sutterella</taxon>
    </lineage>
</organism>
<dbReference type="GO" id="GO:0006457">
    <property type="term" value="P:protein folding"/>
    <property type="evidence" value="ECO:0007669"/>
    <property type="project" value="InterPro"/>
</dbReference>
<dbReference type="SUPFAM" id="SSF158442">
    <property type="entry name" value="DsbB-like"/>
    <property type="match status" value="1"/>
</dbReference>
<keyword evidence="4 5" id="KW-0472">Membrane</keyword>
<name>H3KDK1_9BURK</name>
<dbReference type="HOGENOM" id="CLU_045364_0_0_4"/>
<comment type="caution">
    <text evidence="6">The sequence shown here is derived from an EMBL/GenBank/DDBJ whole genome shotgun (WGS) entry which is preliminary data.</text>
</comment>
<evidence type="ECO:0000256" key="4">
    <source>
        <dbReference type="ARBA" id="ARBA00023136"/>
    </source>
</evidence>
<feature type="transmembrane region" description="Helical" evidence="5">
    <location>
        <begin position="163"/>
        <end position="184"/>
    </location>
</feature>
<dbReference type="RefSeq" id="WP_008541502.1">
    <property type="nucleotide sequence ID" value="NZ_JH604921.1"/>
</dbReference>
<dbReference type="GO" id="GO:0015035">
    <property type="term" value="F:protein-disulfide reductase activity"/>
    <property type="evidence" value="ECO:0007669"/>
    <property type="project" value="InterPro"/>
</dbReference>
<dbReference type="PATRIC" id="fig|762967.3.peg.645"/>
<dbReference type="EMBL" id="AFBQ01000111">
    <property type="protein sequence ID" value="EHY31813.1"/>
    <property type="molecule type" value="Genomic_DNA"/>
</dbReference>
<evidence type="ECO:0000313" key="7">
    <source>
        <dbReference type="Proteomes" id="UP000004956"/>
    </source>
</evidence>
<evidence type="ECO:0000313" key="6">
    <source>
        <dbReference type="EMBL" id="EHY31813.1"/>
    </source>
</evidence>
<accession>H3KDK1</accession>
<feature type="transmembrane region" description="Helical" evidence="5">
    <location>
        <begin position="59"/>
        <end position="76"/>
    </location>
</feature>